<sequence length="94" mass="10615">MLLALEGQVVNLEESVGGMREKLKVVEGCTNELDSIKKQPRDLVLESLDSNVEKMQRLLNSTTGKLTKRNDAFEAMVIVLKEEKGRDEGFEYDN</sequence>
<evidence type="ECO:0000313" key="2">
    <source>
        <dbReference type="Proteomes" id="UP000828251"/>
    </source>
</evidence>
<dbReference type="EMBL" id="JAIQCV010000008">
    <property type="protein sequence ID" value="KAH1073550.1"/>
    <property type="molecule type" value="Genomic_DNA"/>
</dbReference>
<dbReference type="AlphaFoldDB" id="A0A9D3V7S9"/>
<dbReference type="OrthoDB" id="996639at2759"/>
<organism evidence="1 2">
    <name type="scientific">Gossypium stocksii</name>
    <dbReference type="NCBI Taxonomy" id="47602"/>
    <lineage>
        <taxon>Eukaryota</taxon>
        <taxon>Viridiplantae</taxon>
        <taxon>Streptophyta</taxon>
        <taxon>Embryophyta</taxon>
        <taxon>Tracheophyta</taxon>
        <taxon>Spermatophyta</taxon>
        <taxon>Magnoliopsida</taxon>
        <taxon>eudicotyledons</taxon>
        <taxon>Gunneridae</taxon>
        <taxon>Pentapetalae</taxon>
        <taxon>rosids</taxon>
        <taxon>malvids</taxon>
        <taxon>Malvales</taxon>
        <taxon>Malvaceae</taxon>
        <taxon>Malvoideae</taxon>
        <taxon>Gossypium</taxon>
    </lineage>
</organism>
<gene>
    <name evidence="1" type="ORF">J1N35_025878</name>
</gene>
<evidence type="ECO:0000313" key="1">
    <source>
        <dbReference type="EMBL" id="KAH1073550.1"/>
    </source>
</evidence>
<protein>
    <submittedName>
        <fullName evidence="1">Uncharacterized protein</fullName>
    </submittedName>
</protein>
<name>A0A9D3V7S9_9ROSI</name>
<comment type="caution">
    <text evidence="1">The sequence shown here is derived from an EMBL/GenBank/DDBJ whole genome shotgun (WGS) entry which is preliminary data.</text>
</comment>
<dbReference type="Proteomes" id="UP000828251">
    <property type="component" value="Unassembled WGS sequence"/>
</dbReference>
<reference evidence="1 2" key="1">
    <citation type="journal article" date="2021" name="Plant Biotechnol. J.">
        <title>Multi-omics assisted identification of the key and species-specific regulatory components of drought-tolerant mechanisms in Gossypium stocksii.</title>
        <authorList>
            <person name="Yu D."/>
            <person name="Ke L."/>
            <person name="Zhang D."/>
            <person name="Wu Y."/>
            <person name="Sun Y."/>
            <person name="Mei J."/>
            <person name="Sun J."/>
            <person name="Sun Y."/>
        </authorList>
    </citation>
    <scope>NUCLEOTIDE SEQUENCE [LARGE SCALE GENOMIC DNA]</scope>
    <source>
        <strain evidence="2">cv. E1</strain>
        <tissue evidence="1">Leaf</tissue>
    </source>
</reference>
<accession>A0A9D3V7S9</accession>
<proteinExistence type="predicted"/>
<keyword evidence="2" id="KW-1185">Reference proteome</keyword>